<name>A0A8D8YUP1_9HEMI</name>
<accession>A0A8D8YUP1</accession>
<protein>
    <submittedName>
        <fullName evidence="2">Uncharacterized protein</fullName>
    </submittedName>
</protein>
<sequence>MFNISVFFILSLTYACIVIYTVILSQINKKPSVKALNVINEILCVTFKLPLILPSWLPEHEKARIKLIDHLTDEILYDIRPDTSNRMHCDASSIGYAGILLWLIRKHVLLPTLVRKLHLQSRTIVMNRKLRLYYNLLTLPNLPTVLSFHSCN</sequence>
<keyword evidence="1" id="KW-0472">Membrane</keyword>
<keyword evidence="1" id="KW-1133">Transmembrane helix</keyword>
<evidence type="ECO:0000313" key="2">
    <source>
        <dbReference type="EMBL" id="CAG6735499.1"/>
    </source>
</evidence>
<organism evidence="2">
    <name type="scientific">Cacopsylla melanoneura</name>
    <dbReference type="NCBI Taxonomy" id="428564"/>
    <lineage>
        <taxon>Eukaryota</taxon>
        <taxon>Metazoa</taxon>
        <taxon>Ecdysozoa</taxon>
        <taxon>Arthropoda</taxon>
        <taxon>Hexapoda</taxon>
        <taxon>Insecta</taxon>
        <taxon>Pterygota</taxon>
        <taxon>Neoptera</taxon>
        <taxon>Paraneoptera</taxon>
        <taxon>Hemiptera</taxon>
        <taxon>Sternorrhyncha</taxon>
        <taxon>Psylloidea</taxon>
        <taxon>Psyllidae</taxon>
        <taxon>Psyllinae</taxon>
        <taxon>Cacopsylla</taxon>
    </lineage>
</organism>
<evidence type="ECO:0000256" key="1">
    <source>
        <dbReference type="SAM" id="Phobius"/>
    </source>
</evidence>
<keyword evidence="1" id="KW-0812">Transmembrane</keyword>
<dbReference type="EMBL" id="HBUF01395874">
    <property type="protein sequence ID" value="CAG6735499.1"/>
    <property type="molecule type" value="Transcribed_RNA"/>
</dbReference>
<dbReference type="AlphaFoldDB" id="A0A8D8YUP1"/>
<feature type="transmembrane region" description="Helical" evidence="1">
    <location>
        <begin position="6"/>
        <end position="24"/>
    </location>
</feature>
<reference evidence="2" key="1">
    <citation type="submission" date="2021-05" db="EMBL/GenBank/DDBJ databases">
        <authorList>
            <person name="Alioto T."/>
            <person name="Alioto T."/>
            <person name="Gomez Garrido J."/>
        </authorList>
    </citation>
    <scope>NUCLEOTIDE SEQUENCE</scope>
</reference>
<proteinExistence type="predicted"/>